<dbReference type="RefSeq" id="WP_213484466.1">
    <property type="nucleotide sequence ID" value="NZ_CAJRAY010000043.1"/>
</dbReference>
<evidence type="ECO:0000259" key="3">
    <source>
        <dbReference type="Pfam" id="PF00210"/>
    </source>
</evidence>
<dbReference type="EMBL" id="CAJRAY010000043">
    <property type="protein sequence ID" value="CAG5086251.1"/>
    <property type="molecule type" value="Genomic_DNA"/>
</dbReference>
<dbReference type="Proteomes" id="UP000681526">
    <property type="component" value="Unassembled WGS sequence"/>
</dbReference>
<protein>
    <submittedName>
        <fullName evidence="4">DNA protection during starvation protein 2</fullName>
        <ecNumber evidence="4">1.16.-.-</ecNumber>
    </submittedName>
</protein>
<dbReference type="InterPro" id="IPR012347">
    <property type="entry name" value="Ferritin-like"/>
</dbReference>
<accession>A0ABM8V475</accession>
<dbReference type="InterPro" id="IPR008331">
    <property type="entry name" value="Ferritin_DPS_dom"/>
</dbReference>
<dbReference type="GO" id="GO:0016491">
    <property type="term" value="F:oxidoreductase activity"/>
    <property type="evidence" value="ECO:0007669"/>
    <property type="project" value="UniProtKB-KW"/>
</dbReference>
<keyword evidence="5" id="KW-1185">Reference proteome</keyword>
<dbReference type="SUPFAM" id="SSF47240">
    <property type="entry name" value="Ferritin-like"/>
    <property type="match status" value="1"/>
</dbReference>
<keyword evidence="4" id="KW-0560">Oxidoreductase</keyword>
<dbReference type="Gene3D" id="1.20.1260.10">
    <property type="match status" value="1"/>
</dbReference>
<proteinExistence type="inferred from homology"/>
<reference evidence="4 5" key="1">
    <citation type="submission" date="2021-04" db="EMBL/GenBank/DDBJ databases">
        <authorList>
            <person name="Rakotoarivonina H."/>
        </authorList>
    </citation>
    <scope>NUCLEOTIDE SEQUENCE [LARGE SCALE GENOMIC DNA]</scope>
    <source>
        <strain evidence="4 5">XE</strain>
    </source>
</reference>
<name>A0ABM8V475_THEXY</name>
<dbReference type="CDD" id="cd01043">
    <property type="entry name" value="DPS"/>
    <property type="match status" value="1"/>
</dbReference>
<dbReference type="EC" id="1.16.-.-" evidence="4"/>
<dbReference type="PANTHER" id="PTHR42932:SF1">
    <property type="entry name" value="GENERAL STRESS PROTEIN 20U"/>
    <property type="match status" value="1"/>
</dbReference>
<dbReference type="PIRSF" id="PIRSF005900">
    <property type="entry name" value="Dps"/>
    <property type="match status" value="1"/>
</dbReference>
<dbReference type="PRINTS" id="PR01346">
    <property type="entry name" value="HELNAPAPROT"/>
</dbReference>
<dbReference type="PANTHER" id="PTHR42932">
    <property type="entry name" value="GENERAL STRESS PROTEIN 20U"/>
    <property type="match status" value="1"/>
</dbReference>
<dbReference type="PROSITE" id="PS00818">
    <property type="entry name" value="DPS_1"/>
    <property type="match status" value="1"/>
</dbReference>
<dbReference type="Pfam" id="PF00210">
    <property type="entry name" value="Ferritin"/>
    <property type="match status" value="1"/>
</dbReference>
<evidence type="ECO:0000313" key="4">
    <source>
        <dbReference type="EMBL" id="CAG5086251.1"/>
    </source>
</evidence>
<evidence type="ECO:0000313" key="5">
    <source>
        <dbReference type="Proteomes" id="UP000681526"/>
    </source>
</evidence>
<dbReference type="InterPro" id="IPR009078">
    <property type="entry name" value="Ferritin-like_SF"/>
</dbReference>
<dbReference type="InterPro" id="IPR002177">
    <property type="entry name" value="DPS_DNA-bd"/>
</dbReference>
<comment type="caution">
    <text evidence="4">The sequence shown here is derived from an EMBL/GenBank/DDBJ whole genome shotgun (WGS) entry which is preliminary data.</text>
</comment>
<feature type="domain" description="Ferritin/DPS" evidence="3">
    <location>
        <begin position="6"/>
        <end position="145"/>
    </location>
</feature>
<dbReference type="PROSITE" id="PS00819">
    <property type="entry name" value="DPS_2"/>
    <property type="match status" value="1"/>
</dbReference>
<evidence type="ECO:0000256" key="1">
    <source>
        <dbReference type="ARBA" id="ARBA00009497"/>
    </source>
</evidence>
<dbReference type="InterPro" id="IPR023188">
    <property type="entry name" value="DPS_DNA-bd_CS"/>
</dbReference>
<gene>
    <name evidence="4" type="primary">txxe2019-dps</name>
    <name evidence="4" type="ORF">TXXE_09765</name>
</gene>
<comment type="similarity">
    <text evidence="1 2">Belongs to the Dps family.</text>
</comment>
<organism evidence="4 5">
    <name type="scientific">Thermobacillus xylanilyticus</name>
    <dbReference type="NCBI Taxonomy" id="76633"/>
    <lineage>
        <taxon>Bacteria</taxon>
        <taxon>Bacillati</taxon>
        <taxon>Bacillota</taxon>
        <taxon>Bacilli</taxon>
        <taxon>Bacillales</taxon>
        <taxon>Paenibacillaceae</taxon>
        <taxon>Thermobacillus</taxon>
    </lineage>
</organism>
<sequence>MASIHEILNRQIANFSVLYVKLHHYHWYVKGASFYTLHAKFEELYNEAAGYVDELAERLLALGGRPVSRMAEYLKLAAIREASGTEDANAMVLTIAEDFRMISAELADGIRAAEQEGDASTADLLTGIRTSLDKHAWMLRAFAGQTGAPAAAPDARVRTV</sequence>
<evidence type="ECO:0000256" key="2">
    <source>
        <dbReference type="RuleBase" id="RU003875"/>
    </source>
</evidence>